<reference evidence="1 2" key="1">
    <citation type="submission" date="2021-07" db="EMBL/GenBank/DDBJ databases">
        <title>Genomic characterization of psittacine adenovirus 2, a siadenovirus determined from a moribund African grey parrot (Psittacus erithacus).</title>
        <authorList>
            <person name="Surphlis A.C."/>
            <person name="Dill-Okubo J.A."/>
            <person name="Harrach B."/>
            <person name="Waltzek T.B."/>
            <person name="Subramaniam K."/>
        </authorList>
    </citation>
    <scope>NUCLEOTIDE SEQUENCE [LARGE SCALE GENOMIC DNA]</scope>
    <source>
        <strain evidence="1 2">WVL19065-01E</strain>
    </source>
</reference>
<evidence type="ECO:0000313" key="2">
    <source>
        <dbReference type="Proteomes" id="UP000827153"/>
    </source>
</evidence>
<proteinExistence type="predicted"/>
<dbReference type="Proteomes" id="UP000827153">
    <property type="component" value="Segment"/>
</dbReference>
<accession>A0ABX8SNB3</accession>
<dbReference type="EMBL" id="MZ562791">
    <property type="protein sequence ID" value="QXX30965.1"/>
    <property type="molecule type" value="Genomic_DNA"/>
</dbReference>
<keyword evidence="2" id="KW-1185">Reference proteome</keyword>
<evidence type="ECO:0000313" key="1">
    <source>
        <dbReference type="EMBL" id="QXX30965.1"/>
    </source>
</evidence>
<organism evidence="1 2">
    <name type="scientific">Psittacine adenovirus 2</name>
    <dbReference type="NCBI Taxonomy" id="1301246"/>
    <lineage>
        <taxon>Viruses</taxon>
        <taxon>Varidnaviria</taxon>
        <taxon>Bamfordvirae</taxon>
        <taxon>Preplasmiviricota</taxon>
        <taxon>Polisuviricotina</taxon>
        <taxon>Pharingeaviricetes</taxon>
        <taxon>Rowavirales</taxon>
        <taxon>Adenoviridae</taxon>
        <taxon>Siadenovirus</taxon>
        <taxon>Siadenovirus cinerei</taxon>
    </lineage>
</organism>
<protein>
    <submittedName>
        <fullName evidence="1">E3</fullName>
    </submittedName>
</protein>
<name>A0ABX8SNB3_9ADEN</name>
<sequence length="163" mass="18909">MALFVSKEHIYLEEDERSHKYVYNFGEHKNIRVNSSNLEVESRDGIPQITIKCFCRNAFTEKCNYINLSLLCKVVMLILDGAYLLRNEEESQKEQKEEKCCKKLVQGCLEKMFFNMNFLEQLNNSEGVTALVHAFSAEDGVKKKVNVKILKLAFIYAIEKNIV</sequence>